<dbReference type="AlphaFoldDB" id="A0A7J0DID1"/>
<protein>
    <submittedName>
        <fullName evidence="2">Uncharacterized protein</fullName>
    </submittedName>
</protein>
<feature type="compositionally biased region" description="Low complexity" evidence="1">
    <location>
        <begin position="41"/>
        <end position="62"/>
    </location>
</feature>
<organism evidence="2 3">
    <name type="scientific">Actinidia rufa</name>
    <dbReference type="NCBI Taxonomy" id="165716"/>
    <lineage>
        <taxon>Eukaryota</taxon>
        <taxon>Viridiplantae</taxon>
        <taxon>Streptophyta</taxon>
        <taxon>Embryophyta</taxon>
        <taxon>Tracheophyta</taxon>
        <taxon>Spermatophyta</taxon>
        <taxon>Magnoliopsida</taxon>
        <taxon>eudicotyledons</taxon>
        <taxon>Gunneridae</taxon>
        <taxon>Pentapetalae</taxon>
        <taxon>asterids</taxon>
        <taxon>Ericales</taxon>
        <taxon>Actinidiaceae</taxon>
        <taxon>Actinidia</taxon>
    </lineage>
</organism>
<gene>
    <name evidence="2" type="ORF">Acr_00g0042400</name>
</gene>
<feature type="region of interest" description="Disordered" evidence="1">
    <location>
        <begin position="32"/>
        <end position="74"/>
    </location>
</feature>
<evidence type="ECO:0000313" key="3">
    <source>
        <dbReference type="Proteomes" id="UP000585474"/>
    </source>
</evidence>
<sequence>MSQFWARTDLNDPTVEPRPICTENLELLEHRTWTVTPSPPHAAFSNSPASAAPAPSSTPPSSQFGRSPHLSQSM</sequence>
<accession>A0A7J0DID1</accession>
<reference evidence="3" key="1">
    <citation type="submission" date="2019-07" db="EMBL/GenBank/DDBJ databases">
        <title>De Novo Assembly of kiwifruit Actinidia rufa.</title>
        <authorList>
            <person name="Sugita-Konishi S."/>
            <person name="Sato K."/>
            <person name="Mori E."/>
            <person name="Abe Y."/>
            <person name="Kisaki G."/>
            <person name="Hamano K."/>
            <person name="Suezawa K."/>
            <person name="Otani M."/>
            <person name="Fukuda T."/>
            <person name="Manabe T."/>
            <person name="Gomi K."/>
            <person name="Tabuchi M."/>
            <person name="Akimitsu K."/>
            <person name="Kataoka I."/>
        </authorList>
    </citation>
    <scope>NUCLEOTIDE SEQUENCE [LARGE SCALE GENOMIC DNA]</scope>
    <source>
        <strain evidence="3">cv. Fuchu</strain>
    </source>
</reference>
<evidence type="ECO:0000256" key="1">
    <source>
        <dbReference type="SAM" id="MobiDB-lite"/>
    </source>
</evidence>
<evidence type="ECO:0000313" key="2">
    <source>
        <dbReference type="EMBL" id="GFS35829.1"/>
    </source>
</evidence>
<proteinExistence type="predicted"/>
<dbReference type="Proteomes" id="UP000585474">
    <property type="component" value="Unassembled WGS sequence"/>
</dbReference>
<feature type="compositionally biased region" description="Polar residues" evidence="1">
    <location>
        <begin position="63"/>
        <end position="74"/>
    </location>
</feature>
<dbReference type="EMBL" id="BJWL01000238">
    <property type="protein sequence ID" value="GFS35829.1"/>
    <property type="molecule type" value="Genomic_DNA"/>
</dbReference>
<comment type="caution">
    <text evidence="2">The sequence shown here is derived from an EMBL/GenBank/DDBJ whole genome shotgun (WGS) entry which is preliminary data.</text>
</comment>
<keyword evidence="3" id="KW-1185">Reference proteome</keyword>
<name>A0A7J0DID1_9ERIC</name>